<keyword evidence="1" id="KW-0732">Signal</keyword>
<comment type="caution">
    <text evidence="2">The sequence shown here is derived from an EMBL/GenBank/DDBJ whole genome shotgun (WGS) entry which is preliminary data.</text>
</comment>
<keyword evidence="3" id="KW-1185">Reference proteome</keyword>
<dbReference type="RefSeq" id="WP_109100182.1">
    <property type="nucleotide sequence ID" value="NZ_QDKQ01000030.1"/>
</dbReference>
<evidence type="ECO:0000256" key="1">
    <source>
        <dbReference type="SAM" id="SignalP"/>
    </source>
</evidence>
<feature type="chain" id="PRO_5015744646" evidence="1">
    <location>
        <begin position="24"/>
        <end position="293"/>
    </location>
</feature>
<proteinExistence type="predicted"/>
<reference evidence="2 3" key="1">
    <citation type="submission" date="2018-04" db="EMBL/GenBank/DDBJ databases">
        <title>The genome sequence of Caulobacter sp. 744.</title>
        <authorList>
            <person name="Gao J."/>
            <person name="Sun J."/>
        </authorList>
    </citation>
    <scope>NUCLEOTIDE SEQUENCE [LARGE SCALE GENOMIC DNA]</scope>
    <source>
        <strain evidence="2 3">774</strain>
    </source>
</reference>
<feature type="signal peptide" evidence="1">
    <location>
        <begin position="1"/>
        <end position="23"/>
    </location>
</feature>
<name>A0A2T9K675_9CAUL</name>
<accession>A0A2T9K675</accession>
<evidence type="ECO:0000313" key="2">
    <source>
        <dbReference type="EMBL" id="PVM91454.1"/>
    </source>
</evidence>
<gene>
    <name evidence="2" type="ORF">DDF67_06950</name>
</gene>
<sequence length="293" mass="31469">MRLDLTLLGAAIGAALATSAAQAASFTPPKPSPAIEAERKQLGDTILNQPGVQLPDDRAELDAALAARDWGRLVTAINGVPSLDAANRMADWERYQVYRGGGYNVVFMYVRTLSDMAASYERAALKNPDYAEAGKGLRMAALSQLLYLQAIIKVDGVRCADATAPVAQRDRIMEASAPFMQAGLALERKALVTALTAAAQQERLTAKVRDADPDLCRGGLEEIGETLEKYPDRAKVAGKVAGRPGTTIDVPVDFSRPARYSDPKTWDAKREQARIGLEDMLGAMVGLTRAKVP</sequence>
<evidence type="ECO:0000313" key="3">
    <source>
        <dbReference type="Proteomes" id="UP000245073"/>
    </source>
</evidence>
<organism evidence="2 3">
    <name type="scientific">Caulobacter endophyticus</name>
    <dbReference type="NCBI Taxonomy" id="2172652"/>
    <lineage>
        <taxon>Bacteria</taxon>
        <taxon>Pseudomonadati</taxon>
        <taxon>Pseudomonadota</taxon>
        <taxon>Alphaproteobacteria</taxon>
        <taxon>Caulobacterales</taxon>
        <taxon>Caulobacteraceae</taxon>
        <taxon>Caulobacter</taxon>
    </lineage>
</organism>
<protein>
    <submittedName>
        <fullName evidence="2">Uncharacterized protein</fullName>
    </submittedName>
</protein>
<dbReference type="OrthoDB" id="7189247at2"/>
<dbReference type="AlphaFoldDB" id="A0A2T9K675"/>
<dbReference type="EMBL" id="QDKQ01000030">
    <property type="protein sequence ID" value="PVM91454.1"/>
    <property type="molecule type" value="Genomic_DNA"/>
</dbReference>
<dbReference type="Proteomes" id="UP000245073">
    <property type="component" value="Unassembled WGS sequence"/>
</dbReference>